<evidence type="ECO:0000256" key="1">
    <source>
        <dbReference type="ARBA" id="ARBA00001936"/>
    </source>
</evidence>
<reference evidence="14" key="2">
    <citation type="submission" date="2023-05" db="EMBL/GenBank/DDBJ databases">
        <authorList>
            <consortium name="Lawrence Berkeley National Laboratory"/>
            <person name="Steindorff A."/>
            <person name="Hensen N."/>
            <person name="Bonometti L."/>
            <person name="Westerberg I."/>
            <person name="Brannstrom I.O."/>
            <person name="Guillou S."/>
            <person name="Cros-Aarteil S."/>
            <person name="Calhoun S."/>
            <person name="Haridas S."/>
            <person name="Kuo A."/>
            <person name="Mondo S."/>
            <person name="Pangilinan J."/>
            <person name="Riley R."/>
            <person name="Labutti K."/>
            <person name="Andreopoulos B."/>
            <person name="Lipzen A."/>
            <person name="Chen C."/>
            <person name="Yanf M."/>
            <person name="Daum C."/>
            <person name="Ng V."/>
            <person name="Clum A."/>
            <person name="Ohm R."/>
            <person name="Martin F."/>
            <person name="Silar P."/>
            <person name="Natvig D."/>
            <person name="Lalanne C."/>
            <person name="Gautier V."/>
            <person name="Ament-Velasquez S.L."/>
            <person name="Kruys A."/>
            <person name="Hutchinson M.I."/>
            <person name="Powell A.J."/>
            <person name="Barry K."/>
            <person name="Miller A.N."/>
            <person name="Grigoriev I.V."/>
            <person name="Debuchy R."/>
            <person name="Gladieux P."/>
            <person name="Thoren M.H."/>
            <person name="Johannesson H."/>
        </authorList>
    </citation>
    <scope>NUCLEOTIDE SEQUENCE</scope>
    <source>
        <strain evidence="14">CBS 538.74</strain>
    </source>
</reference>
<dbReference type="GO" id="GO:0009117">
    <property type="term" value="P:nucleotide metabolic process"/>
    <property type="evidence" value="ECO:0007669"/>
    <property type="project" value="UniProtKB-KW"/>
</dbReference>
<dbReference type="EMBL" id="MU856840">
    <property type="protein sequence ID" value="KAK4158257.1"/>
    <property type="molecule type" value="Genomic_DNA"/>
</dbReference>
<dbReference type="GO" id="GO:0103023">
    <property type="term" value="F:ITPase activity"/>
    <property type="evidence" value="ECO:0007669"/>
    <property type="project" value="UniProtKB-EC"/>
</dbReference>
<keyword evidence="8" id="KW-0464">Manganese</keyword>
<evidence type="ECO:0000256" key="2">
    <source>
        <dbReference type="ARBA" id="ARBA00001946"/>
    </source>
</evidence>
<keyword evidence="15" id="KW-1185">Reference proteome</keyword>
<dbReference type="AlphaFoldDB" id="A0AAN7A148"/>
<keyword evidence="7" id="KW-0546">Nucleotide metabolism</keyword>
<accession>A0AAN7A148</accession>
<dbReference type="PANTHER" id="PTHR34699:SF2">
    <property type="entry name" value="NON-CANONICAL PURINE NTP PHOSPHATASE_PRRC1 DOMAIN-CONTAINING PROTEIN"/>
    <property type="match status" value="1"/>
</dbReference>
<evidence type="ECO:0000256" key="8">
    <source>
        <dbReference type="ARBA" id="ARBA00023211"/>
    </source>
</evidence>
<dbReference type="EC" id="3.6.1.73" evidence="9"/>
<keyword evidence="4" id="KW-0547">Nucleotide-binding</keyword>
<dbReference type="Gene3D" id="3.90.950.10">
    <property type="match status" value="1"/>
</dbReference>
<dbReference type="Proteomes" id="UP001302745">
    <property type="component" value="Unassembled WGS sequence"/>
</dbReference>
<comment type="catalytic activity">
    <reaction evidence="11">
        <text>XTP + H2O = XDP + phosphate + H(+)</text>
        <dbReference type="Rhea" id="RHEA:28406"/>
        <dbReference type="ChEBI" id="CHEBI:15377"/>
        <dbReference type="ChEBI" id="CHEBI:15378"/>
        <dbReference type="ChEBI" id="CHEBI:43474"/>
        <dbReference type="ChEBI" id="CHEBI:59884"/>
        <dbReference type="ChEBI" id="CHEBI:61314"/>
        <dbReference type="EC" id="3.6.1.73"/>
    </reaction>
</comment>
<comment type="cofactor">
    <cofactor evidence="2">
        <name>Mg(2+)</name>
        <dbReference type="ChEBI" id="CHEBI:18420"/>
    </cofactor>
</comment>
<feature type="domain" description="Non-canonical purine NTP phosphatase/PRRC1" evidence="13">
    <location>
        <begin position="44"/>
        <end position="229"/>
    </location>
</feature>
<keyword evidence="5" id="KW-0378">Hydrolase</keyword>
<dbReference type="PANTHER" id="PTHR34699">
    <property type="match status" value="1"/>
</dbReference>
<protein>
    <recommendedName>
        <fullName evidence="9">inosine/xanthosine triphosphatase</fullName>
        <ecNumber evidence="9">3.6.1.73</ecNumber>
    </recommendedName>
</protein>
<comment type="cofactor">
    <cofactor evidence="1">
        <name>Mn(2+)</name>
        <dbReference type="ChEBI" id="CHEBI:29035"/>
    </cofactor>
</comment>
<keyword evidence="6" id="KW-0460">Magnesium</keyword>
<evidence type="ECO:0000256" key="3">
    <source>
        <dbReference type="ARBA" id="ARBA00022723"/>
    </source>
</evidence>
<evidence type="ECO:0000256" key="10">
    <source>
        <dbReference type="ARBA" id="ARBA00048174"/>
    </source>
</evidence>
<dbReference type="GO" id="GO:0046872">
    <property type="term" value="F:metal ion binding"/>
    <property type="evidence" value="ECO:0007669"/>
    <property type="project" value="UniProtKB-KW"/>
</dbReference>
<name>A0AAN7A148_9PEZI</name>
<dbReference type="HAMAP" id="MF_00648">
    <property type="entry name" value="Non_canon_purine_NTPase_YjjX"/>
    <property type="match status" value="1"/>
</dbReference>
<evidence type="ECO:0000256" key="4">
    <source>
        <dbReference type="ARBA" id="ARBA00022741"/>
    </source>
</evidence>
<evidence type="ECO:0000256" key="11">
    <source>
        <dbReference type="ARBA" id="ARBA00048781"/>
    </source>
</evidence>
<reference evidence="14" key="1">
    <citation type="journal article" date="2023" name="Mol. Phylogenet. Evol.">
        <title>Genome-scale phylogeny and comparative genomics of the fungal order Sordariales.</title>
        <authorList>
            <person name="Hensen N."/>
            <person name="Bonometti L."/>
            <person name="Westerberg I."/>
            <person name="Brannstrom I.O."/>
            <person name="Guillou S."/>
            <person name="Cros-Aarteil S."/>
            <person name="Calhoun S."/>
            <person name="Haridas S."/>
            <person name="Kuo A."/>
            <person name="Mondo S."/>
            <person name="Pangilinan J."/>
            <person name="Riley R."/>
            <person name="LaButti K."/>
            <person name="Andreopoulos B."/>
            <person name="Lipzen A."/>
            <person name="Chen C."/>
            <person name="Yan M."/>
            <person name="Daum C."/>
            <person name="Ng V."/>
            <person name="Clum A."/>
            <person name="Steindorff A."/>
            <person name="Ohm R.A."/>
            <person name="Martin F."/>
            <person name="Silar P."/>
            <person name="Natvig D.O."/>
            <person name="Lalanne C."/>
            <person name="Gautier V."/>
            <person name="Ament-Velasquez S.L."/>
            <person name="Kruys A."/>
            <person name="Hutchinson M.I."/>
            <person name="Powell A.J."/>
            <person name="Barry K."/>
            <person name="Miller A.N."/>
            <person name="Grigoriev I.V."/>
            <person name="Debuchy R."/>
            <person name="Gladieux P."/>
            <person name="Hiltunen Thoren M."/>
            <person name="Johannesson H."/>
        </authorList>
    </citation>
    <scope>NUCLEOTIDE SEQUENCE</scope>
    <source>
        <strain evidence="14">CBS 538.74</strain>
    </source>
</reference>
<dbReference type="InterPro" id="IPR026533">
    <property type="entry name" value="NTPase/PRRC1"/>
</dbReference>
<dbReference type="Pfam" id="PF01931">
    <property type="entry name" value="NTPase_I-T"/>
    <property type="match status" value="1"/>
</dbReference>
<feature type="region of interest" description="Disordered" evidence="12">
    <location>
        <begin position="1"/>
        <end position="33"/>
    </location>
</feature>
<evidence type="ECO:0000256" key="12">
    <source>
        <dbReference type="SAM" id="MobiDB-lite"/>
    </source>
</evidence>
<dbReference type="FunFam" id="3.90.950.10:FF:000002">
    <property type="entry name" value="Inosine/xanthosine triphosphatase"/>
    <property type="match status" value="1"/>
</dbReference>
<comment type="catalytic activity">
    <reaction evidence="10">
        <text>ITP + H2O = IDP + phosphate + H(+)</text>
        <dbReference type="Rhea" id="RHEA:28330"/>
        <dbReference type="ChEBI" id="CHEBI:15377"/>
        <dbReference type="ChEBI" id="CHEBI:15378"/>
        <dbReference type="ChEBI" id="CHEBI:43474"/>
        <dbReference type="ChEBI" id="CHEBI:58280"/>
        <dbReference type="ChEBI" id="CHEBI:61402"/>
        <dbReference type="EC" id="3.6.1.73"/>
    </reaction>
</comment>
<dbReference type="SUPFAM" id="SSF52972">
    <property type="entry name" value="ITPase-like"/>
    <property type="match status" value="1"/>
</dbReference>
<proteinExistence type="inferred from homology"/>
<comment type="caution">
    <text evidence="14">The sequence shown here is derived from an EMBL/GenBank/DDBJ whole genome shotgun (WGS) entry which is preliminary data.</text>
</comment>
<organism evidence="14 15">
    <name type="scientific">Chaetomidium leptoderma</name>
    <dbReference type="NCBI Taxonomy" id="669021"/>
    <lineage>
        <taxon>Eukaryota</taxon>
        <taxon>Fungi</taxon>
        <taxon>Dikarya</taxon>
        <taxon>Ascomycota</taxon>
        <taxon>Pezizomycotina</taxon>
        <taxon>Sordariomycetes</taxon>
        <taxon>Sordariomycetidae</taxon>
        <taxon>Sordariales</taxon>
        <taxon>Chaetomiaceae</taxon>
        <taxon>Chaetomidium</taxon>
    </lineage>
</organism>
<sequence length="236" mass="24971">MTPQEANPDPSPPTETGTLPPPEPQTTGTTTTATTVTTTTIIVASKNPVKIAASQQAFTLMFPHTRVTAHGISVPSGVPDQPFSDATTLRGAQNRAELVRELHGSTELKADYWVGIEGGVDEDPYFTESFDSNTALSSEEGPLLRSFAWAVVLGPVGGKMGKARTATYYLPRETAALVRGGMELGDADAVVFGGRNTKQKNGSVGLLTGDVVDRRGYYEQAVVLALIPFCNPGLSF</sequence>
<evidence type="ECO:0000313" key="15">
    <source>
        <dbReference type="Proteomes" id="UP001302745"/>
    </source>
</evidence>
<evidence type="ECO:0000256" key="7">
    <source>
        <dbReference type="ARBA" id="ARBA00023080"/>
    </source>
</evidence>
<evidence type="ECO:0000256" key="9">
    <source>
        <dbReference type="ARBA" id="ARBA00038901"/>
    </source>
</evidence>
<evidence type="ECO:0000256" key="6">
    <source>
        <dbReference type="ARBA" id="ARBA00022842"/>
    </source>
</evidence>
<keyword evidence="3" id="KW-0479">Metal-binding</keyword>
<dbReference type="GO" id="GO:0000166">
    <property type="term" value="F:nucleotide binding"/>
    <property type="evidence" value="ECO:0007669"/>
    <property type="project" value="UniProtKB-KW"/>
</dbReference>
<feature type="compositionally biased region" description="Pro residues" evidence="12">
    <location>
        <begin position="9"/>
        <end position="24"/>
    </location>
</feature>
<gene>
    <name evidence="14" type="ORF">C8A00DRAFT_28762</name>
</gene>
<dbReference type="InterPro" id="IPR029001">
    <property type="entry name" value="ITPase-like_fam"/>
</dbReference>
<dbReference type="GO" id="GO:0006772">
    <property type="term" value="P:thiamine metabolic process"/>
    <property type="evidence" value="ECO:0007669"/>
    <property type="project" value="TreeGrafter"/>
</dbReference>
<evidence type="ECO:0000259" key="13">
    <source>
        <dbReference type="Pfam" id="PF01931"/>
    </source>
</evidence>
<evidence type="ECO:0000256" key="5">
    <source>
        <dbReference type="ARBA" id="ARBA00022801"/>
    </source>
</evidence>
<dbReference type="InterPro" id="IPR002786">
    <property type="entry name" value="Non_canon_purine_NTPase"/>
</dbReference>
<evidence type="ECO:0000313" key="14">
    <source>
        <dbReference type="EMBL" id="KAK4158257.1"/>
    </source>
</evidence>
<dbReference type="InterPro" id="IPR050299">
    <property type="entry name" value="YjjX_NTPase"/>
</dbReference>